<dbReference type="Proteomes" id="UP001374535">
    <property type="component" value="Chromosome 3"/>
</dbReference>
<reference evidence="2 3" key="1">
    <citation type="journal article" date="2023" name="Life. Sci Alliance">
        <title>Evolutionary insights into 3D genome organization and epigenetic landscape of Vigna mungo.</title>
        <authorList>
            <person name="Junaid A."/>
            <person name="Singh B."/>
            <person name="Bhatia S."/>
        </authorList>
    </citation>
    <scope>NUCLEOTIDE SEQUENCE [LARGE SCALE GENOMIC DNA]</scope>
    <source>
        <strain evidence="2">Urdbean</strain>
    </source>
</reference>
<feature type="compositionally biased region" description="Gly residues" evidence="1">
    <location>
        <begin position="152"/>
        <end position="161"/>
    </location>
</feature>
<proteinExistence type="predicted"/>
<dbReference type="EMBL" id="CP144698">
    <property type="protein sequence ID" value="WVZ17209.1"/>
    <property type="molecule type" value="Genomic_DNA"/>
</dbReference>
<feature type="region of interest" description="Disordered" evidence="1">
    <location>
        <begin position="144"/>
        <end position="168"/>
    </location>
</feature>
<evidence type="ECO:0000256" key="1">
    <source>
        <dbReference type="SAM" id="MobiDB-lite"/>
    </source>
</evidence>
<sequence length="168" mass="18844">MLKLNFWNLPSNNTRRDFKIRENMKPHEPLQLLTPQGIQNLHIPTKTRSSHGNCPNGMTNIMVTVPERAFPVLPSLTPENRGQPNKKRIGWKKLGEKPRWDLGSEFQRMLLWGIMSDKSGIRDRGYGWGNDVGFSRVQIAATGVNPERPSGEAGGFPGGEGKGIEEEL</sequence>
<accession>A0AAQ3S685</accession>
<protein>
    <submittedName>
        <fullName evidence="2">Uncharacterized protein</fullName>
    </submittedName>
</protein>
<evidence type="ECO:0000313" key="2">
    <source>
        <dbReference type="EMBL" id="WVZ17209.1"/>
    </source>
</evidence>
<organism evidence="2 3">
    <name type="scientific">Vigna mungo</name>
    <name type="common">Black gram</name>
    <name type="synonym">Phaseolus mungo</name>
    <dbReference type="NCBI Taxonomy" id="3915"/>
    <lineage>
        <taxon>Eukaryota</taxon>
        <taxon>Viridiplantae</taxon>
        <taxon>Streptophyta</taxon>
        <taxon>Embryophyta</taxon>
        <taxon>Tracheophyta</taxon>
        <taxon>Spermatophyta</taxon>
        <taxon>Magnoliopsida</taxon>
        <taxon>eudicotyledons</taxon>
        <taxon>Gunneridae</taxon>
        <taxon>Pentapetalae</taxon>
        <taxon>rosids</taxon>
        <taxon>fabids</taxon>
        <taxon>Fabales</taxon>
        <taxon>Fabaceae</taxon>
        <taxon>Papilionoideae</taxon>
        <taxon>50 kb inversion clade</taxon>
        <taxon>NPAAA clade</taxon>
        <taxon>indigoferoid/millettioid clade</taxon>
        <taxon>Phaseoleae</taxon>
        <taxon>Vigna</taxon>
    </lineage>
</organism>
<dbReference type="AlphaFoldDB" id="A0AAQ3S685"/>
<name>A0AAQ3S685_VIGMU</name>
<gene>
    <name evidence="2" type="ORF">V8G54_010191</name>
</gene>
<keyword evidence="3" id="KW-1185">Reference proteome</keyword>
<evidence type="ECO:0000313" key="3">
    <source>
        <dbReference type="Proteomes" id="UP001374535"/>
    </source>
</evidence>